<proteinExistence type="inferred from homology"/>
<dbReference type="InterPro" id="IPR003140">
    <property type="entry name" value="PLipase/COase/thioEstase"/>
</dbReference>
<dbReference type="PANTHER" id="PTHR10655">
    <property type="entry name" value="LYSOPHOSPHOLIPASE-RELATED"/>
    <property type="match status" value="1"/>
</dbReference>
<feature type="domain" description="Phospholipase/carboxylesterase/thioesterase" evidence="3">
    <location>
        <begin position="34"/>
        <end position="227"/>
    </location>
</feature>
<dbReference type="STRING" id="35623.Aocu_07000"/>
<dbReference type="PANTHER" id="PTHR10655:SF17">
    <property type="entry name" value="LYSOPHOSPHOLIPASE-LIKE PROTEIN 1"/>
    <property type="match status" value="1"/>
</dbReference>
<name>A0A061AAB7_9MOLU</name>
<evidence type="ECO:0000313" key="4">
    <source>
        <dbReference type="EMBL" id="CDR30773.1"/>
    </source>
</evidence>
<dbReference type="Pfam" id="PF02230">
    <property type="entry name" value="Abhydrolase_2"/>
    <property type="match status" value="1"/>
</dbReference>
<sequence>MDIKLTDYMSLEIYENKDIHPTGLLYRVFIPRVKRRKYKLFIYMHGSGERGIDGISHVERHAKILNYIIDHPIYGKETIIIAPQIPENERMVPLSDIKAGKYDFELNETTPIKTLIHEFIHKELPTKYKIDPQHMYIGGISMGATHAFDLIASFPGKFASGLLICGILDLKQLPKVKHTPLFMFHSSDDPVVPYQSYHNGYEILKSLGADVMYHEFNDTGHAVWNKAYEEPGLIDWIFTKKRIKPRF</sequence>
<accession>A0A061AAB7</accession>
<protein>
    <submittedName>
        <fullName evidence="4">Phospholipase/carboxylesterase</fullName>
    </submittedName>
</protein>
<dbReference type="InterPro" id="IPR050565">
    <property type="entry name" value="LYPA1-2/EST-like"/>
</dbReference>
<keyword evidence="5" id="KW-1185">Reference proteome</keyword>
<dbReference type="Gene3D" id="3.40.50.1820">
    <property type="entry name" value="alpha/beta hydrolase"/>
    <property type="match status" value="1"/>
</dbReference>
<evidence type="ECO:0000256" key="2">
    <source>
        <dbReference type="ARBA" id="ARBA00022801"/>
    </source>
</evidence>
<comment type="similarity">
    <text evidence="1">Belongs to the AB hydrolase superfamily. AB hydrolase 2 family.</text>
</comment>
<evidence type="ECO:0000313" key="5">
    <source>
        <dbReference type="Proteomes" id="UP000032434"/>
    </source>
</evidence>
<dbReference type="PATRIC" id="fig|35623.3.peg.700"/>
<dbReference type="AlphaFoldDB" id="A0A061AAB7"/>
<dbReference type="OrthoDB" id="9764953at2"/>
<dbReference type="EMBL" id="LK028559">
    <property type="protein sequence ID" value="CDR30773.1"/>
    <property type="molecule type" value="Genomic_DNA"/>
</dbReference>
<reference evidence="5" key="1">
    <citation type="submission" date="2014-05" db="EMBL/GenBank/DDBJ databases">
        <authorList>
            <person name="Kube M."/>
        </authorList>
    </citation>
    <scope>NUCLEOTIDE SEQUENCE [LARGE SCALE GENOMIC DNA]</scope>
</reference>
<evidence type="ECO:0000259" key="3">
    <source>
        <dbReference type="Pfam" id="PF02230"/>
    </source>
</evidence>
<dbReference type="InterPro" id="IPR029058">
    <property type="entry name" value="AB_hydrolase_fold"/>
</dbReference>
<dbReference type="HOGENOM" id="CLU_064094_0_0_14"/>
<dbReference type="InParanoid" id="A0A061AAB7"/>
<gene>
    <name evidence="4" type="ORF">Aocu_07000</name>
</gene>
<dbReference type="KEGG" id="aoc:Aocu_07000"/>
<dbReference type="RefSeq" id="WP_045749282.1">
    <property type="nucleotide sequence ID" value="NZ_FUZK01000001.1"/>
</dbReference>
<organism evidence="4 5">
    <name type="scientific">Acholeplasma oculi</name>
    <dbReference type="NCBI Taxonomy" id="35623"/>
    <lineage>
        <taxon>Bacteria</taxon>
        <taxon>Bacillati</taxon>
        <taxon>Mycoplasmatota</taxon>
        <taxon>Mollicutes</taxon>
        <taxon>Acholeplasmatales</taxon>
        <taxon>Acholeplasmataceae</taxon>
        <taxon>Acholeplasma</taxon>
    </lineage>
</organism>
<dbReference type="Proteomes" id="UP000032434">
    <property type="component" value="Chromosome 1"/>
</dbReference>
<keyword evidence="2" id="KW-0378">Hydrolase</keyword>
<evidence type="ECO:0000256" key="1">
    <source>
        <dbReference type="ARBA" id="ARBA00006499"/>
    </source>
</evidence>
<dbReference type="SUPFAM" id="SSF53474">
    <property type="entry name" value="alpha/beta-Hydrolases"/>
    <property type="match status" value="1"/>
</dbReference>
<dbReference type="GO" id="GO:0016787">
    <property type="term" value="F:hydrolase activity"/>
    <property type="evidence" value="ECO:0007669"/>
    <property type="project" value="UniProtKB-KW"/>
</dbReference>